<dbReference type="PANTHER" id="PTHR34822:SF1">
    <property type="entry name" value="GRPB FAMILY PROTEIN"/>
    <property type="match status" value="1"/>
</dbReference>
<keyword evidence="1" id="KW-0808">Transferase</keyword>
<evidence type="ECO:0000313" key="1">
    <source>
        <dbReference type="EMBL" id="PJJ53442.1"/>
    </source>
</evidence>
<dbReference type="Gene3D" id="3.30.460.10">
    <property type="entry name" value="Beta Polymerase, domain 2"/>
    <property type="match status" value="1"/>
</dbReference>
<protein>
    <submittedName>
        <fullName evidence="1">GrpB-like predicted nucleotidyltransferase (UPF0157 family)</fullName>
    </submittedName>
</protein>
<sequence>MLLVDETRETRTRRRDDVTDLELVGGVERRDLFLVEHDPAWAVAYATHESRVRDAVGGGVVDVQHIGSTSVPGLAAKPIIDVQLTVPDITAEEDYLEPLLAAGYVLRVREPGHRMIRTTERDVHVHILEPDDPAADDHLLLRDHLRVDEADRRLYEATKRDLVARDWADMNAYADAKTAVIEEIKARARDQRRRARSRRT</sequence>
<comment type="caution">
    <text evidence="1">The sequence shown here is derived from an EMBL/GenBank/DDBJ whole genome shotgun (WGS) entry which is preliminary data.</text>
</comment>
<organism evidence="1 2">
    <name type="scientific">Mumia flava</name>
    <dbReference type="NCBI Taxonomy" id="1348852"/>
    <lineage>
        <taxon>Bacteria</taxon>
        <taxon>Bacillati</taxon>
        <taxon>Actinomycetota</taxon>
        <taxon>Actinomycetes</taxon>
        <taxon>Propionibacteriales</taxon>
        <taxon>Nocardioidaceae</taxon>
        <taxon>Mumia</taxon>
    </lineage>
</organism>
<dbReference type="EMBL" id="PGEZ01000002">
    <property type="protein sequence ID" value="PJJ53442.1"/>
    <property type="molecule type" value="Genomic_DNA"/>
</dbReference>
<dbReference type="Pfam" id="PF04229">
    <property type="entry name" value="GrpB"/>
    <property type="match status" value="1"/>
</dbReference>
<dbReference type="InterPro" id="IPR043519">
    <property type="entry name" value="NT_sf"/>
</dbReference>
<reference evidence="1 2" key="1">
    <citation type="submission" date="2017-11" db="EMBL/GenBank/DDBJ databases">
        <title>Genomic Encyclopedia of Archaeal and Bacterial Type Strains, Phase II (KMG-II): From Individual Species to Whole Genera.</title>
        <authorList>
            <person name="Goeker M."/>
        </authorList>
    </citation>
    <scope>NUCLEOTIDE SEQUENCE [LARGE SCALE GENOMIC DNA]</scope>
    <source>
        <strain evidence="1 2">DSM 27763</strain>
    </source>
</reference>
<evidence type="ECO:0000313" key="2">
    <source>
        <dbReference type="Proteomes" id="UP000230842"/>
    </source>
</evidence>
<dbReference type="GO" id="GO:0016740">
    <property type="term" value="F:transferase activity"/>
    <property type="evidence" value="ECO:0007669"/>
    <property type="project" value="UniProtKB-KW"/>
</dbReference>
<gene>
    <name evidence="1" type="ORF">CLV56_2931</name>
</gene>
<accession>A0A2M9B699</accession>
<proteinExistence type="predicted"/>
<name>A0A2M9B699_9ACTN</name>
<dbReference type="PANTHER" id="PTHR34822">
    <property type="entry name" value="GRPB DOMAIN PROTEIN (AFU_ORTHOLOGUE AFUA_1G01530)"/>
    <property type="match status" value="1"/>
</dbReference>
<keyword evidence="2" id="KW-1185">Reference proteome</keyword>
<dbReference type="InterPro" id="IPR007344">
    <property type="entry name" value="GrpB/CoaE"/>
</dbReference>
<dbReference type="AlphaFoldDB" id="A0A2M9B699"/>
<dbReference type="Proteomes" id="UP000230842">
    <property type="component" value="Unassembled WGS sequence"/>
</dbReference>
<dbReference type="SUPFAM" id="SSF81301">
    <property type="entry name" value="Nucleotidyltransferase"/>
    <property type="match status" value="1"/>
</dbReference>